<evidence type="ECO:0000256" key="2">
    <source>
        <dbReference type="ARBA" id="ARBA00023125"/>
    </source>
</evidence>
<dbReference type="GO" id="GO:0003677">
    <property type="term" value="F:DNA binding"/>
    <property type="evidence" value="ECO:0007669"/>
    <property type="project" value="UniProtKB-KW"/>
</dbReference>
<dbReference type="Pfam" id="PF13377">
    <property type="entry name" value="Peripla_BP_3"/>
    <property type="match status" value="1"/>
</dbReference>
<accession>A0ABS3WAJ6</accession>
<name>A0ABS3WAJ6_9BACL</name>
<dbReference type="PROSITE" id="PS50932">
    <property type="entry name" value="HTH_LACI_2"/>
    <property type="match status" value="1"/>
</dbReference>
<evidence type="ECO:0000256" key="1">
    <source>
        <dbReference type="ARBA" id="ARBA00023015"/>
    </source>
</evidence>
<evidence type="ECO:0000313" key="6">
    <source>
        <dbReference type="EMBL" id="MBO7745326.1"/>
    </source>
</evidence>
<organism evidence="6 7">
    <name type="scientific">Paenibacillus artemisiicola</name>
    <dbReference type="NCBI Taxonomy" id="1172618"/>
    <lineage>
        <taxon>Bacteria</taxon>
        <taxon>Bacillati</taxon>
        <taxon>Bacillota</taxon>
        <taxon>Bacilli</taxon>
        <taxon>Bacillales</taxon>
        <taxon>Paenibacillaceae</taxon>
        <taxon>Paenibacillus</taxon>
    </lineage>
</organism>
<dbReference type="SUPFAM" id="SSF53822">
    <property type="entry name" value="Periplasmic binding protein-like I"/>
    <property type="match status" value="1"/>
</dbReference>
<dbReference type="PRINTS" id="PR00036">
    <property type="entry name" value="HTHLACI"/>
</dbReference>
<dbReference type="InterPro" id="IPR028082">
    <property type="entry name" value="Peripla_BP_I"/>
</dbReference>
<evidence type="ECO:0000259" key="5">
    <source>
        <dbReference type="PROSITE" id="PS50943"/>
    </source>
</evidence>
<keyword evidence="1" id="KW-0805">Transcription regulation</keyword>
<dbReference type="SUPFAM" id="SSF47413">
    <property type="entry name" value="lambda repressor-like DNA-binding domains"/>
    <property type="match status" value="1"/>
</dbReference>
<dbReference type="Proteomes" id="UP000670947">
    <property type="component" value="Unassembled WGS sequence"/>
</dbReference>
<keyword evidence="3" id="KW-0804">Transcription</keyword>
<dbReference type="CDD" id="cd01392">
    <property type="entry name" value="HTH_LacI"/>
    <property type="match status" value="1"/>
</dbReference>
<keyword evidence="7" id="KW-1185">Reference proteome</keyword>
<dbReference type="Pfam" id="PF00356">
    <property type="entry name" value="LacI"/>
    <property type="match status" value="1"/>
</dbReference>
<protein>
    <submittedName>
        <fullName evidence="6">LacI family DNA-binding transcriptional regulator</fullName>
    </submittedName>
</protein>
<gene>
    <name evidence="6" type="ORF">I8J29_14030</name>
</gene>
<dbReference type="CDD" id="cd06267">
    <property type="entry name" value="PBP1_LacI_sugar_binding-like"/>
    <property type="match status" value="1"/>
</dbReference>
<feature type="domain" description="HTH cro/C1-type" evidence="5">
    <location>
        <begin position="2"/>
        <end position="51"/>
    </location>
</feature>
<dbReference type="InterPro" id="IPR046335">
    <property type="entry name" value="LacI/GalR-like_sensor"/>
</dbReference>
<comment type="caution">
    <text evidence="6">The sequence shown here is derived from an EMBL/GenBank/DDBJ whole genome shotgun (WGS) entry which is preliminary data.</text>
</comment>
<proteinExistence type="predicted"/>
<keyword evidence="2 6" id="KW-0238">DNA-binding</keyword>
<reference evidence="6 7" key="1">
    <citation type="submission" date="2021-03" db="EMBL/GenBank/DDBJ databases">
        <title>Paenibacillus artemisicola MWE-103 whole genome sequence.</title>
        <authorList>
            <person name="Ham Y.J."/>
        </authorList>
    </citation>
    <scope>NUCLEOTIDE SEQUENCE [LARGE SCALE GENOMIC DNA]</scope>
    <source>
        <strain evidence="6 7">MWE-103</strain>
    </source>
</reference>
<evidence type="ECO:0000259" key="4">
    <source>
        <dbReference type="PROSITE" id="PS50932"/>
    </source>
</evidence>
<dbReference type="PROSITE" id="PS50943">
    <property type="entry name" value="HTH_CROC1"/>
    <property type="match status" value="1"/>
</dbReference>
<sequence length="344" mass="37900">MKMTIKEVAKEAGVSISTVSRVLNGRDRVSRHTINRVRAVIEKLQFQPDFVARTMIMKKTSTIGLIVPQLSNEYWALMSEVIQDALWMRGYTTLICSTDNEPDKDEAYLKMCLERRMDGVIYCSSPYCGPEARDGLDAIKEAGVPLVSLDPNIAGVSCVVGDHLQGTLTAVEHLIRAGYARIAYIGGPAVSIEREFGYRKALMMHGYRVDEGLIRLVKGQSFADGHEGLRALRSSGLAFDALFCGNDLLAFGAIKAMEEAGIRVPEDVAVVGYDDIFSARLFKPALTTVRQPIPDIGEELVQLLLASLETEPERRTVRKIVLPTELIVRESSGAALRQGAEARR</sequence>
<dbReference type="InterPro" id="IPR000843">
    <property type="entry name" value="HTH_LacI"/>
</dbReference>
<dbReference type="EMBL" id="JAGGDJ010000009">
    <property type="protein sequence ID" value="MBO7745326.1"/>
    <property type="molecule type" value="Genomic_DNA"/>
</dbReference>
<dbReference type="InterPro" id="IPR001387">
    <property type="entry name" value="Cro/C1-type_HTH"/>
</dbReference>
<dbReference type="Gene3D" id="1.10.260.40">
    <property type="entry name" value="lambda repressor-like DNA-binding domains"/>
    <property type="match status" value="1"/>
</dbReference>
<dbReference type="SMART" id="SM00354">
    <property type="entry name" value="HTH_LACI"/>
    <property type="match status" value="1"/>
</dbReference>
<evidence type="ECO:0000256" key="3">
    <source>
        <dbReference type="ARBA" id="ARBA00023163"/>
    </source>
</evidence>
<feature type="domain" description="HTH lacI-type" evidence="4">
    <location>
        <begin position="3"/>
        <end position="57"/>
    </location>
</feature>
<dbReference type="Gene3D" id="3.40.50.2300">
    <property type="match status" value="2"/>
</dbReference>
<dbReference type="InterPro" id="IPR010982">
    <property type="entry name" value="Lambda_DNA-bd_dom_sf"/>
</dbReference>
<evidence type="ECO:0000313" key="7">
    <source>
        <dbReference type="Proteomes" id="UP000670947"/>
    </source>
</evidence>
<dbReference type="PANTHER" id="PTHR30146">
    <property type="entry name" value="LACI-RELATED TRANSCRIPTIONAL REPRESSOR"/>
    <property type="match status" value="1"/>
</dbReference>
<dbReference type="PANTHER" id="PTHR30146:SF109">
    <property type="entry name" value="HTH-TYPE TRANSCRIPTIONAL REGULATOR GALS"/>
    <property type="match status" value="1"/>
</dbReference>
<dbReference type="PROSITE" id="PS00356">
    <property type="entry name" value="HTH_LACI_1"/>
    <property type="match status" value="1"/>
</dbReference>